<evidence type="ECO:0000313" key="1">
    <source>
        <dbReference type="EMBL" id="GEU55018.1"/>
    </source>
</evidence>
<name>A0A6L2KZS6_TANCI</name>
<sequence>MTVNFNVFSSSMMDGIRCQCYGEVLSHKIGDDKGTVDELVKCFEEDGHIGGDGCIGDGDELDGVDEFMDDGSELDGVGDNWIGVMKLCGCDGCEKSNWGEAIDVEALSDELLVLERIVEEEEDGGILVVVEDVGVSSFATVMLTTLVLDWFVVVSTDDSHFKSNPSRLFLIGVLRPIVPRDV</sequence>
<organism evidence="1">
    <name type="scientific">Tanacetum cinerariifolium</name>
    <name type="common">Dalmatian daisy</name>
    <name type="synonym">Chrysanthemum cinerariifolium</name>
    <dbReference type="NCBI Taxonomy" id="118510"/>
    <lineage>
        <taxon>Eukaryota</taxon>
        <taxon>Viridiplantae</taxon>
        <taxon>Streptophyta</taxon>
        <taxon>Embryophyta</taxon>
        <taxon>Tracheophyta</taxon>
        <taxon>Spermatophyta</taxon>
        <taxon>Magnoliopsida</taxon>
        <taxon>eudicotyledons</taxon>
        <taxon>Gunneridae</taxon>
        <taxon>Pentapetalae</taxon>
        <taxon>asterids</taxon>
        <taxon>campanulids</taxon>
        <taxon>Asterales</taxon>
        <taxon>Asteraceae</taxon>
        <taxon>Asteroideae</taxon>
        <taxon>Anthemideae</taxon>
        <taxon>Anthemidinae</taxon>
        <taxon>Tanacetum</taxon>
    </lineage>
</organism>
<reference evidence="1" key="1">
    <citation type="journal article" date="2019" name="Sci. Rep.">
        <title>Draft genome of Tanacetum cinerariifolium, the natural source of mosquito coil.</title>
        <authorList>
            <person name="Yamashiro T."/>
            <person name="Shiraishi A."/>
            <person name="Satake H."/>
            <person name="Nakayama K."/>
        </authorList>
    </citation>
    <scope>NUCLEOTIDE SEQUENCE</scope>
</reference>
<comment type="caution">
    <text evidence="1">The sequence shown here is derived from an EMBL/GenBank/DDBJ whole genome shotgun (WGS) entry which is preliminary data.</text>
</comment>
<dbReference type="AlphaFoldDB" id="A0A6L2KZS6"/>
<gene>
    <name evidence="1" type="ORF">Tci_026996</name>
</gene>
<accession>A0A6L2KZS6</accession>
<proteinExistence type="predicted"/>
<protein>
    <submittedName>
        <fullName evidence="1">Uncharacterized protein</fullName>
    </submittedName>
</protein>
<dbReference type="EMBL" id="BKCJ010003427">
    <property type="protein sequence ID" value="GEU55018.1"/>
    <property type="molecule type" value="Genomic_DNA"/>
</dbReference>